<keyword evidence="3" id="KW-0805">Transcription regulation</keyword>
<dbReference type="InterPro" id="IPR036115">
    <property type="entry name" value="GCM_dom_sf"/>
</dbReference>
<evidence type="ECO:0000256" key="6">
    <source>
        <dbReference type="ARBA" id="ARBA00023242"/>
    </source>
</evidence>
<protein>
    <submittedName>
        <fullName evidence="9">Glial cells missing transcription factor 2</fullName>
    </submittedName>
</protein>
<feature type="compositionally biased region" description="Basic and acidic residues" evidence="7">
    <location>
        <begin position="158"/>
        <end position="174"/>
    </location>
</feature>
<dbReference type="Ensembl" id="ENSPKIT00000006131.1">
    <property type="protein sequence ID" value="ENSPKIP00000025395.1"/>
    <property type="gene ID" value="ENSPKIG00000008293.1"/>
</dbReference>
<comment type="subcellular location">
    <subcellularLocation>
        <location evidence="1">Nucleus</location>
    </subcellularLocation>
</comment>
<dbReference type="Gene3D" id="2.20.25.670">
    <property type="entry name" value="GCM domain, large subdomain"/>
    <property type="match status" value="1"/>
</dbReference>
<dbReference type="STRING" id="1676925.ENSPKIP00000025395"/>
<dbReference type="InterPro" id="IPR043021">
    <property type="entry name" value="GCM_small"/>
</dbReference>
<keyword evidence="10" id="KW-1185">Reference proteome</keyword>
<evidence type="ECO:0000256" key="5">
    <source>
        <dbReference type="ARBA" id="ARBA00023163"/>
    </source>
</evidence>
<dbReference type="InterPro" id="IPR039791">
    <property type="entry name" value="GCM"/>
</dbReference>
<dbReference type="GO" id="GO:0055078">
    <property type="term" value="P:sodium ion homeostasis"/>
    <property type="evidence" value="ECO:0007669"/>
    <property type="project" value="Ensembl"/>
</dbReference>
<evidence type="ECO:0000256" key="7">
    <source>
        <dbReference type="SAM" id="MobiDB-lite"/>
    </source>
</evidence>
<dbReference type="Pfam" id="PF03615">
    <property type="entry name" value="GCM"/>
    <property type="match status" value="1"/>
</dbReference>
<dbReference type="Gene3D" id="3.30.70.3530">
    <property type="entry name" value="GCM motif"/>
    <property type="match status" value="1"/>
</dbReference>
<dbReference type="InterPro" id="IPR043020">
    <property type="entry name" value="GCM_large"/>
</dbReference>
<evidence type="ECO:0000256" key="4">
    <source>
        <dbReference type="ARBA" id="ARBA00023125"/>
    </source>
</evidence>
<dbReference type="PANTHER" id="PTHR12414:SF7">
    <property type="entry name" value="CHORION-SPECIFIC TRANSCRIPTION FACTOR GCMB"/>
    <property type="match status" value="1"/>
</dbReference>
<dbReference type="Proteomes" id="UP000261540">
    <property type="component" value="Unplaced"/>
</dbReference>
<feature type="compositionally biased region" description="Basic and acidic residues" evidence="7">
    <location>
        <begin position="481"/>
        <end position="492"/>
    </location>
</feature>
<organism evidence="9 10">
    <name type="scientific">Paramormyrops kingsleyae</name>
    <dbReference type="NCBI Taxonomy" id="1676925"/>
    <lineage>
        <taxon>Eukaryota</taxon>
        <taxon>Metazoa</taxon>
        <taxon>Chordata</taxon>
        <taxon>Craniata</taxon>
        <taxon>Vertebrata</taxon>
        <taxon>Euteleostomi</taxon>
        <taxon>Actinopterygii</taxon>
        <taxon>Neopterygii</taxon>
        <taxon>Teleostei</taxon>
        <taxon>Osteoglossocephala</taxon>
        <taxon>Osteoglossomorpha</taxon>
        <taxon>Osteoglossiformes</taxon>
        <taxon>Mormyridae</taxon>
        <taxon>Paramormyrops</taxon>
    </lineage>
</organism>
<dbReference type="GO" id="GO:0001228">
    <property type="term" value="F:DNA-binding transcription activator activity, RNA polymerase II-specific"/>
    <property type="evidence" value="ECO:0007669"/>
    <property type="project" value="InterPro"/>
</dbReference>
<dbReference type="GO" id="GO:0042063">
    <property type="term" value="P:gliogenesis"/>
    <property type="evidence" value="ECO:0007669"/>
    <property type="project" value="TreeGrafter"/>
</dbReference>
<dbReference type="GO" id="GO:0055074">
    <property type="term" value="P:calcium ion homeostasis"/>
    <property type="evidence" value="ECO:0007669"/>
    <property type="project" value="Ensembl"/>
</dbReference>
<dbReference type="GO" id="GO:0009887">
    <property type="term" value="P:animal organ morphogenesis"/>
    <property type="evidence" value="ECO:0007669"/>
    <property type="project" value="Ensembl"/>
</dbReference>
<feature type="compositionally biased region" description="Basic residues" evidence="7">
    <location>
        <begin position="175"/>
        <end position="191"/>
    </location>
</feature>
<evidence type="ECO:0000256" key="3">
    <source>
        <dbReference type="ARBA" id="ARBA00023015"/>
    </source>
</evidence>
<dbReference type="InterPro" id="IPR003902">
    <property type="entry name" value="Tscrpt_reg_GCM"/>
</dbReference>
<feature type="region of interest" description="Disordered" evidence="7">
    <location>
        <begin position="158"/>
        <end position="198"/>
    </location>
</feature>
<proteinExistence type="predicted"/>
<feature type="domain" description="GCM" evidence="8">
    <location>
        <begin position="21"/>
        <end position="176"/>
    </location>
</feature>
<sequence length="492" mass="54345">MSKTSEHFDDSDCVCSFGMKLTWDINDPKLPQDVKQYDAFQEWTDGYVRYIYGSEDKNAQRHLSGWAMRNTNNHNCQILKKSCLGVVVCSRGCTLPDGTKLQLRPAICDKARQKQQKKLCPSCNSTLELMPCRGHSGYPVTNFWRLEGKAIFFQAKGVHDHPRPESKSETEARRSAVKRRMSSPHFAHKRRPVDSEPGRAMYQEPGGPFAGLHPLSCVDGTERFGLLQPQHYSSFQAPEPYKFPYDTAPSGGEATSQLQKTANHRLYVAHPTYEFAVPGYLGAGSYATLYKDAGGTQQEADPGRVCTGMGVAGAPRGPSPSTTHERGYEASAKHPGWKQILGKGAYADRGDYGQLPASTGHPYYNGEFPCRYGAPTPAAATTPALQTIITTTTKVSYQPCKPSVVKEYVPGLYDVKNLANSGTLLDGSSPNPYSELKAPEDSGVIKSALAYQQEAMSSKERAEPFDFYRYGSYTSSSYPERIGHPRYDNGEY</sequence>
<keyword evidence="2" id="KW-0217">Developmental protein</keyword>
<dbReference type="GeneTree" id="ENSGT00390000006777"/>
<dbReference type="GO" id="GO:0005634">
    <property type="term" value="C:nucleus"/>
    <property type="evidence" value="ECO:0007669"/>
    <property type="project" value="UniProtKB-SubCell"/>
</dbReference>
<keyword evidence="5" id="KW-0804">Transcription</keyword>
<reference evidence="9" key="2">
    <citation type="submission" date="2025-09" db="UniProtKB">
        <authorList>
            <consortium name="Ensembl"/>
        </authorList>
    </citation>
    <scope>IDENTIFICATION</scope>
</reference>
<keyword evidence="4" id="KW-0238">DNA-binding</keyword>
<evidence type="ECO:0000256" key="1">
    <source>
        <dbReference type="ARBA" id="ARBA00004123"/>
    </source>
</evidence>
<keyword evidence="6" id="KW-0539">Nucleus</keyword>
<dbReference type="PROSITE" id="PS50807">
    <property type="entry name" value="GCM"/>
    <property type="match status" value="1"/>
</dbReference>
<evidence type="ECO:0000313" key="10">
    <source>
        <dbReference type="Proteomes" id="UP000261540"/>
    </source>
</evidence>
<dbReference type="AlphaFoldDB" id="A0A3B3S5F3"/>
<evidence type="ECO:0000313" key="9">
    <source>
        <dbReference type="Ensembl" id="ENSPKIP00000025395.1"/>
    </source>
</evidence>
<name>A0A3B3S5F3_9TELE</name>
<dbReference type="FunFam" id="3.30.70.3530:FF:000001">
    <property type="entry name" value="Chorion-specific transcription factor GCMb"/>
    <property type="match status" value="1"/>
</dbReference>
<feature type="region of interest" description="Disordered" evidence="7">
    <location>
        <begin position="473"/>
        <end position="492"/>
    </location>
</feature>
<accession>A0A3B3S5F3</accession>
<dbReference type="SUPFAM" id="SSF90073">
    <property type="entry name" value="GCM domain"/>
    <property type="match status" value="1"/>
</dbReference>
<evidence type="ECO:0000256" key="2">
    <source>
        <dbReference type="ARBA" id="ARBA00022473"/>
    </source>
</evidence>
<dbReference type="OrthoDB" id="6241117at2759"/>
<dbReference type="GO" id="GO:0009957">
    <property type="term" value="P:epidermal cell fate specification"/>
    <property type="evidence" value="ECO:0007669"/>
    <property type="project" value="Ensembl"/>
</dbReference>
<feature type="compositionally biased region" description="Basic and acidic residues" evidence="7">
    <location>
        <begin position="323"/>
        <end position="332"/>
    </location>
</feature>
<evidence type="ECO:0000259" key="8">
    <source>
        <dbReference type="PROSITE" id="PS50807"/>
    </source>
</evidence>
<dbReference type="GO" id="GO:0051216">
    <property type="term" value="P:cartilage development"/>
    <property type="evidence" value="ECO:0007669"/>
    <property type="project" value="Ensembl"/>
</dbReference>
<feature type="region of interest" description="Disordered" evidence="7">
    <location>
        <begin position="314"/>
        <end position="333"/>
    </location>
</feature>
<dbReference type="PANTHER" id="PTHR12414">
    <property type="entry name" value="GLIAL CELLS MISSING RELATED/GLIDE"/>
    <property type="match status" value="1"/>
</dbReference>
<reference evidence="9" key="1">
    <citation type="submission" date="2025-08" db="UniProtKB">
        <authorList>
            <consortium name="Ensembl"/>
        </authorList>
    </citation>
    <scope>IDENTIFICATION</scope>
</reference>
<dbReference type="GO" id="GO:0000978">
    <property type="term" value="F:RNA polymerase II cis-regulatory region sequence-specific DNA binding"/>
    <property type="evidence" value="ECO:0007669"/>
    <property type="project" value="TreeGrafter"/>
</dbReference>